<feature type="binding site" evidence="5">
    <location>
        <position position="219"/>
    </location>
    <ligand>
        <name>dimethylallyl diphosphate</name>
        <dbReference type="ChEBI" id="CHEBI:57623"/>
    </ligand>
</feature>
<feature type="binding site" evidence="5">
    <location>
        <position position="218"/>
    </location>
    <ligand>
        <name>(2E)-4-hydroxy-3-methylbut-2-enyl diphosphate</name>
        <dbReference type="ChEBI" id="CHEBI:128753"/>
    </ligand>
</feature>
<dbReference type="CDD" id="cd05688">
    <property type="entry name" value="S1_RPS1_repeat_ec3"/>
    <property type="match status" value="1"/>
</dbReference>
<evidence type="ECO:0000256" key="3">
    <source>
        <dbReference type="ARBA" id="ARBA00023004"/>
    </source>
</evidence>
<accession>A0ABP3UV93</accession>
<keyword evidence="5" id="KW-0560">Oxidoreductase</keyword>
<dbReference type="Proteomes" id="UP001501510">
    <property type="component" value="Unassembled WGS sequence"/>
</dbReference>
<dbReference type="InterPro" id="IPR012340">
    <property type="entry name" value="NA-bd_OB-fold"/>
</dbReference>
<evidence type="ECO:0000259" key="6">
    <source>
        <dbReference type="PROSITE" id="PS50126"/>
    </source>
</evidence>
<dbReference type="PANTHER" id="PTHR30426:SF0">
    <property type="entry name" value="4-HYDROXY-3-METHYLBUT-2-ENYL DIPHOSPHATE REDUCTASE"/>
    <property type="match status" value="1"/>
</dbReference>
<feature type="binding site" evidence="5">
    <location>
        <position position="220"/>
    </location>
    <ligand>
        <name>isopentenyl diphosphate</name>
        <dbReference type="ChEBI" id="CHEBI:128769"/>
    </ligand>
</feature>
<dbReference type="InterPro" id="IPR003029">
    <property type="entry name" value="S1_domain"/>
</dbReference>
<feature type="binding site" evidence="5">
    <location>
        <position position="220"/>
    </location>
    <ligand>
        <name>(2E)-4-hydroxy-3-methylbut-2-enyl diphosphate</name>
        <dbReference type="ChEBI" id="CHEBI:128753"/>
    </ligand>
</feature>
<dbReference type="NCBIfam" id="TIGR00216">
    <property type="entry name" value="ispH_lytB"/>
    <property type="match status" value="1"/>
</dbReference>
<feature type="binding site" evidence="5">
    <location>
        <position position="218"/>
    </location>
    <ligand>
        <name>isopentenyl diphosphate</name>
        <dbReference type="ChEBI" id="CHEBI:128769"/>
    </ligand>
</feature>
<organism evidence="7 8">
    <name type="scientific">Clostridium oceanicum</name>
    <dbReference type="NCBI Taxonomy" id="1543"/>
    <lineage>
        <taxon>Bacteria</taxon>
        <taxon>Bacillati</taxon>
        <taxon>Bacillota</taxon>
        <taxon>Clostridia</taxon>
        <taxon>Eubacteriales</taxon>
        <taxon>Clostridiaceae</taxon>
        <taxon>Clostridium</taxon>
    </lineage>
</organism>
<comment type="function">
    <text evidence="5">Catalyzes the conversion of 1-hydroxy-2-methyl-2-(E)-butenyl 4-diphosphate (HMBPP) into a mixture of isopentenyl diphosphate (IPP) and dimethylallyl diphosphate (DMAPP). Acts in the terminal step of the DOXP/MEP pathway for isoprenoid precursor biosynthesis.</text>
</comment>
<feature type="binding site" evidence="5">
    <location>
        <position position="98"/>
    </location>
    <ligand>
        <name>[4Fe-4S] cluster</name>
        <dbReference type="ChEBI" id="CHEBI:49883"/>
    </ligand>
</feature>
<comment type="pathway">
    <text evidence="5">Isoprenoid biosynthesis; isopentenyl diphosphate biosynthesis via DXP pathway; isopentenyl diphosphate from 1-deoxy-D-xylulose 5-phosphate: step 6/6.</text>
</comment>
<comment type="catalytic activity">
    <reaction evidence="5">
        <text>dimethylallyl diphosphate + 2 oxidized [2Fe-2S]-[ferredoxin] + H2O = (2E)-4-hydroxy-3-methylbut-2-enyl diphosphate + 2 reduced [2Fe-2S]-[ferredoxin] + 2 H(+)</text>
        <dbReference type="Rhea" id="RHEA:24825"/>
        <dbReference type="Rhea" id="RHEA-COMP:10000"/>
        <dbReference type="Rhea" id="RHEA-COMP:10001"/>
        <dbReference type="ChEBI" id="CHEBI:15377"/>
        <dbReference type="ChEBI" id="CHEBI:15378"/>
        <dbReference type="ChEBI" id="CHEBI:33737"/>
        <dbReference type="ChEBI" id="CHEBI:33738"/>
        <dbReference type="ChEBI" id="CHEBI:57623"/>
        <dbReference type="ChEBI" id="CHEBI:128753"/>
        <dbReference type="EC" id="1.17.7.4"/>
    </reaction>
</comment>
<dbReference type="RefSeq" id="WP_343762141.1">
    <property type="nucleotide sequence ID" value="NZ_BAAACG010000010.1"/>
</dbReference>
<gene>
    <name evidence="5" type="primary">ispH</name>
    <name evidence="7" type="ORF">GCM10008906_26440</name>
</gene>
<dbReference type="Pfam" id="PF00575">
    <property type="entry name" value="S1"/>
    <property type="match status" value="3"/>
</dbReference>
<dbReference type="Gene3D" id="3.40.1010.20">
    <property type="entry name" value="4-hydroxy-3-methylbut-2-enyl diphosphate reductase, catalytic domain"/>
    <property type="match status" value="2"/>
</dbReference>
<dbReference type="InterPro" id="IPR003451">
    <property type="entry name" value="LytB/IspH"/>
</dbReference>
<evidence type="ECO:0000256" key="2">
    <source>
        <dbReference type="ARBA" id="ARBA00022723"/>
    </source>
</evidence>
<dbReference type="PROSITE" id="PS50126">
    <property type="entry name" value="S1"/>
    <property type="match status" value="3"/>
</dbReference>
<feature type="domain" description="S1 motif" evidence="6">
    <location>
        <begin position="298"/>
        <end position="370"/>
    </location>
</feature>
<evidence type="ECO:0000256" key="5">
    <source>
        <dbReference type="HAMAP-Rule" id="MF_00191"/>
    </source>
</evidence>
<feature type="binding site" evidence="5">
    <location>
        <position position="219"/>
    </location>
    <ligand>
        <name>isopentenyl diphosphate</name>
        <dbReference type="ChEBI" id="CHEBI:128769"/>
    </ligand>
</feature>
<feature type="binding site" evidence="5">
    <location>
        <position position="162"/>
    </location>
    <ligand>
        <name>(2E)-4-hydroxy-3-methylbut-2-enyl diphosphate</name>
        <dbReference type="ChEBI" id="CHEBI:128753"/>
    </ligand>
</feature>
<feature type="binding site" evidence="5">
    <location>
        <position position="126"/>
    </location>
    <ligand>
        <name>isopentenyl diphosphate</name>
        <dbReference type="ChEBI" id="CHEBI:128769"/>
    </ligand>
</feature>
<evidence type="ECO:0000256" key="1">
    <source>
        <dbReference type="ARBA" id="ARBA00022485"/>
    </source>
</evidence>
<keyword evidence="7" id="KW-0687">Ribonucleoprotein</keyword>
<feature type="binding site" evidence="5">
    <location>
        <position position="263"/>
    </location>
    <ligand>
        <name>dimethylallyl diphosphate</name>
        <dbReference type="ChEBI" id="CHEBI:57623"/>
    </ligand>
</feature>
<feature type="binding site" evidence="5">
    <location>
        <position position="76"/>
    </location>
    <ligand>
        <name>isopentenyl diphosphate</name>
        <dbReference type="ChEBI" id="CHEBI:128769"/>
    </ligand>
</feature>
<dbReference type="PRINTS" id="PR00681">
    <property type="entry name" value="RIBOSOMALS1"/>
</dbReference>
<keyword evidence="7" id="KW-0689">Ribosomal protein</keyword>
<dbReference type="Gene3D" id="2.40.50.140">
    <property type="entry name" value="Nucleic acid-binding proteins"/>
    <property type="match status" value="3"/>
</dbReference>
<proteinExistence type="inferred from homology"/>
<dbReference type="GO" id="GO:0005840">
    <property type="term" value="C:ribosome"/>
    <property type="evidence" value="ECO:0007669"/>
    <property type="project" value="UniProtKB-KW"/>
</dbReference>
<keyword evidence="4 5" id="KW-0411">Iron-sulfur</keyword>
<dbReference type="SMART" id="SM00316">
    <property type="entry name" value="S1"/>
    <property type="match status" value="4"/>
</dbReference>
<sequence length="636" mass="71460">MSVTLADKAGFCFGVKRAVEESLKTKKDYKDVIYTLGPLIHNNDVVNSLKNKGISPIDMEKVHTLKKGDTIIIRSHGVPLNTITTLKDQEFNIINNTCPHVSNIQNKARKYYKLGYSIVIVGDENHPEVIGINGWCNNSAIISKDGLNLENLKGKTCVLCQTTEKQENWEKVLKAVHKKTEDVIAFNTICNATSVRQEAARKLAEDSDVMIVIGGKNSSNTTKLYEICKEYCNNTFHVENASEIPCNIIDKGDIKIGVTAGASTPDWIIKEAILKMKNEENNEILDYMNKNDNNIRTGKIIKGTVISLNENEAYIDLNYKSEGVLPLTEVILETKEESSNIKDIYNVGDEITAKVIKVKNEDGYVVLSRTELKREKAYNELKEVFEDKKTIEVTIKESVKGGLVATHKGVRVFIPASHIELFHVDDLSKYEGMKVEVNIIEFIKQRNKTKIVGSRRALLKIEQDKKKAEAWDLIKEGDTVEGEVKRLTSFGAFVDINGIDGLLHISEISWKKIKHPSEALNIGDKIKVYVLSVDKEKEKLALSLKKLKENPWNNVEEKYPEGSIVLGKVVSIMDFGAFIELEPGVDGLVHISKLSNKKVENVHEVLNIGEDVKAKILNVNEKERRISLSIKDLEQF</sequence>
<protein>
    <recommendedName>
        <fullName evidence="5">4-hydroxy-3-methylbut-2-enyl diphosphate reductase</fullName>
        <shortName evidence="5">HMBPP reductase</shortName>
        <ecNumber evidence="5">1.17.7.4</ecNumber>
    </recommendedName>
</protein>
<keyword evidence="1 5" id="KW-0004">4Fe-4S</keyword>
<evidence type="ECO:0000256" key="4">
    <source>
        <dbReference type="ARBA" id="ARBA00023014"/>
    </source>
</evidence>
<feature type="binding site" evidence="5">
    <location>
        <position position="12"/>
    </location>
    <ligand>
        <name>[4Fe-4S] cluster</name>
        <dbReference type="ChEBI" id="CHEBI:49883"/>
    </ligand>
</feature>
<dbReference type="CDD" id="cd13944">
    <property type="entry name" value="lytB_ispH"/>
    <property type="match status" value="1"/>
</dbReference>
<feature type="binding site" evidence="5">
    <location>
        <position position="190"/>
    </location>
    <ligand>
        <name>[4Fe-4S] cluster</name>
        <dbReference type="ChEBI" id="CHEBI:49883"/>
    </ligand>
</feature>
<comment type="caution">
    <text evidence="7">The sequence shown here is derived from an EMBL/GenBank/DDBJ whole genome shotgun (WGS) entry which is preliminary data.</text>
</comment>
<feature type="binding site" evidence="5">
    <location>
        <position position="263"/>
    </location>
    <ligand>
        <name>isopentenyl diphosphate</name>
        <dbReference type="ChEBI" id="CHEBI:128769"/>
    </ligand>
</feature>
<comment type="pathway">
    <text evidence="5">Isoprenoid biosynthesis; dimethylallyl diphosphate biosynthesis; dimethylallyl diphosphate from (2E)-4-hydroxy-3-methylbutenyl diphosphate: step 1/1.</text>
</comment>
<dbReference type="InterPro" id="IPR035104">
    <property type="entry name" value="Ribosomal_protein_S1-like"/>
</dbReference>
<dbReference type="EMBL" id="BAAACG010000010">
    <property type="protein sequence ID" value="GAA0743089.1"/>
    <property type="molecule type" value="Genomic_DNA"/>
</dbReference>
<feature type="binding site" evidence="5">
    <location>
        <position position="41"/>
    </location>
    <ligand>
        <name>isopentenyl diphosphate</name>
        <dbReference type="ChEBI" id="CHEBI:128769"/>
    </ligand>
</feature>
<feature type="binding site" evidence="5">
    <location>
        <position position="263"/>
    </location>
    <ligand>
        <name>(2E)-4-hydroxy-3-methylbut-2-enyl diphosphate</name>
        <dbReference type="ChEBI" id="CHEBI:128753"/>
    </ligand>
</feature>
<name>A0ABP3UV93_9CLOT</name>
<dbReference type="HAMAP" id="MF_00191">
    <property type="entry name" value="IspH"/>
    <property type="match status" value="1"/>
</dbReference>
<feature type="binding site" evidence="5">
    <location>
        <position position="219"/>
    </location>
    <ligand>
        <name>(2E)-4-hydroxy-3-methylbut-2-enyl diphosphate</name>
        <dbReference type="ChEBI" id="CHEBI:128753"/>
    </ligand>
</feature>
<keyword evidence="2 5" id="KW-0479">Metal-binding</keyword>
<keyword evidence="3 5" id="KW-0408">Iron</keyword>
<dbReference type="Pfam" id="PF02401">
    <property type="entry name" value="LYTB"/>
    <property type="match status" value="1"/>
</dbReference>
<feature type="domain" description="S1 motif" evidence="6">
    <location>
        <begin position="562"/>
        <end position="631"/>
    </location>
</feature>
<dbReference type="CDD" id="cd04465">
    <property type="entry name" value="S1_RPS1_repeat_ec2_hs2"/>
    <property type="match status" value="1"/>
</dbReference>
<feature type="binding site" evidence="5">
    <location>
        <position position="126"/>
    </location>
    <ligand>
        <name>dimethylallyl diphosphate</name>
        <dbReference type="ChEBI" id="CHEBI:57623"/>
    </ligand>
</feature>
<dbReference type="NCBIfam" id="NF005208">
    <property type="entry name" value="PRK06676.1"/>
    <property type="match status" value="1"/>
</dbReference>
<feature type="binding site" evidence="5">
    <location>
        <position position="126"/>
    </location>
    <ligand>
        <name>(2E)-4-hydroxy-3-methylbut-2-enyl diphosphate</name>
        <dbReference type="ChEBI" id="CHEBI:128753"/>
    </ligand>
</feature>
<evidence type="ECO:0000313" key="8">
    <source>
        <dbReference type="Proteomes" id="UP001501510"/>
    </source>
</evidence>
<dbReference type="NCBIfam" id="NF000907">
    <property type="entry name" value="PRK00087.1"/>
    <property type="match status" value="1"/>
</dbReference>
<feature type="binding site" evidence="5">
    <location>
        <position position="41"/>
    </location>
    <ligand>
        <name>dimethylallyl diphosphate</name>
        <dbReference type="ChEBI" id="CHEBI:57623"/>
    </ligand>
</feature>
<feature type="active site" description="Proton donor" evidence="5">
    <location>
        <position position="128"/>
    </location>
</feature>
<feature type="binding site" evidence="5">
    <location>
        <position position="218"/>
    </location>
    <ligand>
        <name>dimethylallyl diphosphate</name>
        <dbReference type="ChEBI" id="CHEBI:57623"/>
    </ligand>
</feature>
<dbReference type="SUPFAM" id="SSF50249">
    <property type="entry name" value="Nucleic acid-binding proteins"/>
    <property type="match status" value="4"/>
</dbReference>
<feature type="binding site" evidence="5">
    <location>
        <position position="220"/>
    </location>
    <ligand>
        <name>dimethylallyl diphosphate</name>
        <dbReference type="ChEBI" id="CHEBI:57623"/>
    </ligand>
</feature>
<reference evidence="8" key="1">
    <citation type="journal article" date="2019" name="Int. J. Syst. Evol. Microbiol.">
        <title>The Global Catalogue of Microorganisms (GCM) 10K type strain sequencing project: providing services to taxonomists for standard genome sequencing and annotation.</title>
        <authorList>
            <consortium name="The Broad Institute Genomics Platform"/>
            <consortium name="The Broad Institute Genome Sequencing Center for Infectious Disease"/>
            <person name="Wu L."/>
            <person name="Ma J."/>
        </authorList>
    </citation>
    <scope>NUCLEOTIDE SEQUENCE [LARGE SCALE GENOMIC DNA]</scope>
    <source>
        <strain evidence="8">JCM 1407</strain>
    </source>
</reference>
<dbReference type="EC" id="1.17.7.4" evidence="5"/>
<keyword evidence="5" id="KW-0414">Isoprene biosynthesis</keyword>
<keyword evidence="8" id="KW-1185">Reference proteome</keyword>
<dbReference type="Gene3D" id="3.40.50.11270">
    <property type="match status" value="1"/>
</dbReference>
<evidence type="ECO:0000313" key="7">
    <source>
        <dbReference type="EMBL" id="GAA0743089.1"/>
    </source>
</evidence>
<feature type="binding site" evidence="5">
    <location>
        <position position="41"/>
    </location>
    <ligand>
        <name>(2E)-4-hydroxy-3-methylbut-2-enyl diphosphate</name>
        <dbReference type="ChEBI" id="CHEBI:128753"/>
    </ligand>
</feature>
<feature type="binding site" evidence="5">
    <location>
        <position position="76"/>
    </location>
    <ligand>
        <name>(2E)-4-hydroxy-3-methylbut-2-enyl diphosphate</name>
        <dbReference type="ChEBI" id="CHEBI:128753"/>
    </ligand>
</feature>
<comment type="cofactor">
    <cofactor evidence="5">
        <name>[4Fe-4S] cluster</name>
        <dbReference type="ChEBI" id="CHEBI:49883"/>
    </cofactor>
    <text evidence="5">Binds 1 [4Fe-4S] cluster per subunit.</text>
</comment>
<dbReference type="CDD" id="cd05687">
    <property type="entry name" value="S1_RPS1_repeat_ec1_hs1"/>
    <property type="match status" value="1"/>
</dbReference>
<feature type="binding site" evidence="5">
    <location>
        <position position="76"/>
    </location>
    <ligand>
        <name>dimethylallyl diphosphate</name>
        <dbReference type="ChEBI" id="CHEBI:57623"/>
    </ligand>
</feature>
<dbReference type="PANTHER" id="PTHR30426">
    <property type="entry name" value="4-HYDROXY-3-METHYLBUT-2-ENYL DIPHOSPHATE REDUCTASE"/>
    <property type="match status" value="1"/>
</dbReference>
<feature type="domain" description="S1 motif" evidence="6">
    <location>
        <begin position="477"/>
        <end position="545"/>
    </location>
</feature>
<comment type="similarity">
    <text evidence="5">Belongs to the IspH family.</text>
</comment>
<comment type="catalytic activity">
    <reaction evidence="5">
        <text>isopentenyl diphosphate + 2 oxidized [2Fe-2S]-[ferredoxin] + H2O = (2E)-4-hydroxy-3-methylbut-2-enyl diphosphate + 2 reduced [2Fe-2S]-[ferredoxin] + 2 H(+)</text>
        <dbReference type="Rhea" id="RHEA:24488"/>
        <dbReference type="Rhea" id="RHEA-COMP:10000"/>
        <dbReference type="Rhea" id="RHEA-COMP:10001"/>
        <dbReference type="ChEBI" id="CHEBI:15377"/>
        <dbReference type="ChEBI" id="CHEBI:15378"/>
        <dbReference type="ChEBI" id="CHEBI:33737"/>
        <dbReference type="ChEBI" id="CHEBI:33738"/>
        <dbReference type="ChEBI" id="CHEBI:128753"/>
        <dbReference type="ChEBI" id="CHEBI:128769"/>
        <dbReference type="EC" id="1.17.7.4"/>
    </reaction>
</comment>